<dbReference type="PANTHER" id="PTHR38137:SF2">
    <property type="entry name" value="PRC-BARREL DOMAIN-CONTAINING PROTEIN"/>
    <property type="match status" value="1"/>
</dbReference>
<accession>B8GI87</accession>
<sequence>MVSTFSRSLSRKKVMSNDGMVIGTLKNVMVDLDSGQVIDLIVKPDSTFDATGYRIDGDRMMIPFEAVKDIKDYIVVDRFLSKSPSA</sequence>
<dbReference type="InterPro" id="IPR011033">
    <property type="entry name" value="PRC_barrel-like_sf"/>
</dbReference>
<evidence type="ECO:0000313" key="2">
    <source>
        <dbReference type="EMBL" id="ACL15438.1"/>
    </source>
</evidence>
<dbReference type="InterPro" id="IPR027275">
    <property type="entry name" value="PRC-brl_dom"/>
</dbReference>
<proteinExistence type="predicted"/>
<dbReference type="RefSeq" id="WP_012616757.1">
    <property type="nucleotide sequence ID" value="NC_011832.1"/>
</dbReference>
<dbReference type="EMBL" id="CP001338">
    <property type="protein sequence ID" value="ACL15438.1"/>
    <property type="molecule type" value="Genomic_DNA"/>
</dbReference>
<name>B8GI87_METPE</name>
<protein>
    <submittedName>
        <fullName evidence="2">PRC-barrel domain protein</fullName>
    </submittedName>
</protein>
<dbReference type="PANTHER" id="PTHR38137">
    <property type="entry name" value="PRC-BARREL DOMAIN PROTEIN"/>
    <property type="match status" value="1"/>
</dbReference>
<dbReference type="STRING" id="521011.Mpal_0042"/>
<dbReference type="SUPFAM" id="SSF50346">
    <property type="entry name" value="PRC-barrel domain"/>
    <property type="match status" value="1"/>
</dbReference>
<dbReference type="eggNOG" id="arCOG02155">
    <property type="taxonomic scope" value="Archaea"/>
</dbReference>
<dbReference type="Pfam" id="PF05239">
    <property type="entry name" value="PRC"/>
    <property type="match status" value="1"/>
</dbReference>
<dbReference type="OrthoDB" id="85079at2157"/>
<keyword evidence="3" id="KW-1185">Reference proteome</keyword>
<dbReference type="HOGENOM" id="CLU_174517_0_0_2"/>
<evidence type="ECO:0000259" key="1">
    <source>
        <dbReference type="Pfam" id="PF05239"/>
    </source>
</evidence>
<gene>
    <name evidence="2" type="ordered locus">Mpal_0042</name>
</gene>
<organism evidence="2 3">
    <name type="scientific">Methanosphaerula palustris (strain ATCC BAA-1556 / DSM 19958 / E1-9c)</name>
    <dbReference type="NCBI Taxonomy" id="521011"/>
    <lineage>
        <taxon>Archaea</taxon>
        <taxon>Methanobacteriati</taxon>
        <taxon>Methanobacteriota</taxon>
        <taxon>Stenosarchaea group</taxon>
        <taxon>Methanomicrobia</taxon>
        <taxon>Methanomicrobiales</taxon>
        <taxon>Methanoregulaceae</taxon>
        <taxon>Methanosphaerula</taxon>
    </lineage>
</organism>
<evidence type="ECO:0000313" key="3">
    <source>
        <dbReference type="Proteomes" id="UP000002457"/>
    </source>
</evidence>
<dbReference type="Gene3D" id="2.30.30.240">
    <property type="entry name" value="PRC-barrel domain"/>
    <property type="match status" value="1"/>
</dbReference>
<feature type="domain" description="PRC-barrel" evidence="1">
    <location>
        <begin position="5"/>
        <end position="78"/>
    </location>
</feature>
<dbReference type="AlphaFoldDB" id="B8GI87"/>
<dbReference type="KEGG" id="mpl:Mpal_0042"/>
<dbReference type="GeneID" id="7272211"/>
<dbReference type="Proteomes" id="UP000002457">
    <property type="component" value="Chromosome"/>
</dbReference>
<reference evidence="2 3" key="1">
    <citation type="journal article" date="2015" name="Genome Announc.">
        <title>Complete Genome Sequence of Methanosphaerula palustris E1-9CT, a Hydrogenotrophic Methanogen Isolated from a Minerotrophic Fen Peatland.</title>
        <authorList>
            <person name="Cadillo-Quiroz H."/>
            <person name="Browne P."/>
            <person name="Kyrpides N."/>
            <person name="Woyke T."/>
            <person name="Goodwin L."/>
            <person name="Detter C."/>
            <person name="Yavitt J.B."/>
            <person name="Zinder S.H."/>
        </authorList>
    </citation>
    <scope>NUCLEOTIDE SEQUENCE [LARGE SCALE GENOMIC DNA]</scope>
    <source>
        <strain evidence="3">ATCC BAA-1556 / DSM 19958 / E1-9c</strain>
    </source>
</reference>